<evidence type="ECO:0000256" key="9">
    <source>
        <dbReference type="ARBA" id="ARBA00023273"/>
    </source>
</evidence>
<dbReference type="Ensembl" id="ENSSLDT00000010319.1">
    <property type="protein sequence ID" value="ENSSLDP00000009957.1"/>
    <property type="gene ID" value="ENSSLDG00000007951.1"/>
</dbReference>
<keyword evidence="5" id="KW-0970">Cilium biogenesis/degradation</keyword>
<evidence type="ECO:0000256" key="3">
    <source>
        <dbReference type="ARBA" id="ARBA00006663"/>
    </source>
</evidence>
<organism evidence="13 14">
    <name type="scientific">Seriola lalandi dorsalis</name>
    <dbReference type="NCBI Taxonomy" id="1841481"/>
    <lineage>
        <taxon>Eukaryota</taxon>
        <taxon>Metazoa</taxon>
        <taxon>Chordata</taxon>
        <taxon>Craniata</taxon>
        <taxon>Vertebrata</taxon>
        <taxon>Euteleostomi</taxon>
        <taxon>Actinopterygii</taxon>
        <taxon>Neopterygii</taxon>
        <taxon>Teleostei</taxon>
        <taxon>Neoteleostei</taxon>
        <taxon>Acanthomorphata</taxon>
        <taxon>Carangaria</taxon>
        <taxon>Carangiformes</taxon>
        <taxon>Carangidae</taxon>
        <taxon>Seriola</taxon>
    </lineage>
</organism>
<dbReference type="KEGG" id="slal:111669081"/>
<evidence type="ECO:0000256" key="8">
    <source>
        <dbReference type="ARBA" id="ARBA00023212"/>
    </source>
</evidence>
<feature type="region of interest" description="Disordered" evidence="12">
    <location>
        <begin position="105"/>
        <end position="139"/>
    </location>
</feature>
<keyword evidence="7" id="KW-0969">Cilium</keyword>
<evidence type="ECO:0000256" key="1">
    <source>
        <dbReference type="ARBA" id="ARBA00004114"/>
    </source>
</evidence>
<evidence type="ECO:0000256" key="6">
    <source>
        <dbReference type="ARBA" id="ARBA00023054"/>
    </source>
</evidence>
<keyword evidence="4" id="KW-0963">Cytoplasm</keyword>
<dbReference type="GeneID" id="111669081"/>
<dbReference type="AlphaFoldDB" id="A0A3B4X2Y7"/>
<evidence type="ECO:0000256" key="10">
    <source>
        <dbReference type="ARBA" id="ARBA00037165"/>
    </source>
</evidence>
<reference evidence="13" key="1">
    <citation type="submission" date="2025-08" db="UniProtKB">
        <authorList>
            <consortium name="Ensembl"/>
        </authorList>
    </citation>
    <scope>IDENTIFICATION</scope>
</reference>
<feature type="compositionally biased region" description="Low complexity" evidence="12">
    <location>
        <begin position="299"/>
        <end position="330"/>
    </location>
</feature>
<feature type="region of interest" description="Disordered" evidence="12">
    <location>
        <begin position="298"/>
        <end position="341"/>
    </location>
</feature>
<dbReference type="PANTHER" id="PTHR21501">
    <property type="entry name" value="PROTEIN FAM-161"/>
    <property type="match status" value="1"/>
</dbReference>
<dbReference type="STRING" id="1841481.ENSSLDP00000009957"/>
<dbReference type="Pfam" id="PF10595">
    <property type="entry name" value="FAM161A_B"/>
    <property type="match status" value="1"/>
</dbReference>
<feature type="compositionally biased region" description="Polar residues" evidence="12">
    <location>
        <begin position="416"/>
        <end position="425"/>
    </location>
</feature>
<protein>
    <recommendedName>
        <fullName evidence="11">Protein FAM161A</fullName>
    </recommendedName>
</protein>
<dbReference type="InterPro" id="IPR051655">
    <property type="entry name" value="FAM161"/>
</dbReference>
<sequence length="486" mass="55842">MTAMYRSRSLENKELMALYGGDRDPYFVRDEDCTSEEYDLDSECSEEGKGGRGLRSSVSLEIYGLQRETHVYFSNQEYYRRLEELKNAHLRNMAELERMYISQGREWHAEEEEEEEDGDLARGRSREARHSVSSCPARKLQRINSQEELDFHETSSGSDQSELCGEDSMGELELENRRRTRGQVRTFGRDVLLSPEDMVTQKQFRFQPKALCPKPQGRLSRHTGGRVRSNAKVTVPKPFQMMLREEDRKRQKVRTRSEIELENTLLRRELEELRECQKKFKASPAPAHIHLPLYEVISRRPGQRPNQRRSSSNNCNRDSKSNKASAAASSQPFHFLERERRKREAKVVAELGNLGQKEERQAFKARPMPSSVYGTKHRADSKTTNRQPQFFTICTLEREVTEGQSDPNSDLEAEALQSNSDTSPASCGPQRCASSKPVKKQIELSIEMVKEREWSYIDPLKATACNVRSPGGPEPLLCHKSDCISV</sequence>
<dbReference type="OrthoDB" id="2150121at2759"/>
<evidence type="ECO:0000256" key="7">
    <source>
        <dbReference type="ARBA" id="ARBA00023069"/>
    </source>
</evidence>
<dbReference type="PANTHER" id="PTHR21501:SF3">
    <property type="entry name" value="PROTEIN FAM161A"/>
    <property type="match status" value="1"/>
</dbReference>
<comment type="subcellular location">
    <subcellularLocation>
        <location evidence="2">Cytoplasm</location>
        <location evidence="2">Cytoskeleton</location>
        <location evidence="2">Cilium basal body</location>
    </subcellularLocation>
    <subcellularLocation>
        <location evidence="1">Cytoplasm</location>
        <location evidence="1">Cytoskeleton</location>
        <location evidence="1">Microtubule organizing center</location>
        <location evidence="1">Centrosome</location>
        <location evidence="1">Centriole</location>
    </subcellularLocation>
</comment>
<keyword evidence="6" id="KW-0175">Coiled coil</keyword>
<dbReference type="GO" id="GO:0044782">
    <property type="term" value="P:cilium organization"/>
    <property type="evidence" value="ECO:0007669"/>
    <property type="project" value="TreeGrafter"/>
</dbReference>
<name>A0A3B4X2Y7_SERLL</name>
<dbReference type="InterPro" id="IPR019579">
    <property type="entry name" value="FAM161A/B"/>
</dbReference>
<keyword evidence="14" id="KW-1185">Reference proteome</keyword>
<reference evidence="13" key="2">
    <citation type="submission" date="2025-09" db="UniProtKB">
        <authorList>
            <consortium name="Ensembl"/>
        </authorList>
    </citation>
    <scope>IDENTIFICATION</scope>
</reference>
<feature type="region of interest" description="Disordered" evidence="12">
    <location>
        <begin position="400"/>
        <end position="434"/>
    </location>
</feature>
<keyword evidence="8" id="KW-0206">Cytoskeleton</keyword>
<dbReference type="GeneTree" id="ENSGT00940000157824"/>
<evidence type="ECO:0000313" key="13">
    <source>
        <dbReference type="Ensembl" id="ENSSLDP00000009957.1"/>
    </source>
</evidence>
<evidence type="ECO:0000256" key="11">
    <source>
        <dbReference type="ARBA" id="ARBA00039949"/>
    </source>
</evidence>
<comment type="similarity">
    <text evidence="3">Belongs to the FAM161 family.</text>
</comment>
<evidence type="ECO:0000256" key="2">
    <source>
        <dbReference type="ARBA" id="ARBA00004120"/>
    </source>
</evidence>
<dbReference type="Proteomes" id="UP000261360">
    <property type="component" value="Unplaced"/>
</dbReference>
<keyword evidence="9" id="KW-0966">Cell projection</keyword>
<dbReference type="RefSeq" id="XP_023281070.1">
    <property type="nucleotide sequence ID" value="XM_023425302.1"/>
</dbReference>
<dbReference type="GO" id="GO:0005929">
    <property type="term" value="C:cilium"/>
    <property type="evidence" value="ECO:0007669"/>
    <property type="project" value="TreeGrafter"/>
</dbReference>
<comment type="function">
    <text evidence="10">Involved in ciliogenesis.</text>
</comment>
<proteinExistence type="inferred from homology"/>
<feature type="compositionally biased region" description="Basic and acidic residues" evidence="12">
    <location>
        <begin position="119"/>
        <end position="130"/>
    </location>
</feature>
<evidence type="ECO:0000256" key="5">
    <source>
        <dbReference type="ARBA" id="ARBA00022794"/>
    </source>
</evidence>
<feature type="compositionally biased region" description="Acidic residues" evidence="12">
    <location>
        <begin position="109"/>
        <end position="118"/>
    </location>
</feature>
<evidence type="ECO:0000256" key="4">
    <source>
        <dbReference type="ARBA" id="ARBA00022490"/>
    </source>
</evidence>
<dbReference type="GO" id="GO:0005814">
    <property type="term" value="C:centriole"/>
    <property type="evidence" value="ECO:0007669"/>
    <property type="project" value="UniProtKB-SubCell"/>
</dbReference>
<evidence type="ECO:0000313" key="14">
    <source>
        <dbReference type="Proteomes" id="UP000261360"/>
    </source>
</evidence>
<accession>A0A3B4X2Y7</accession>
<feature type="region of interest" description="Disordered" evidence="12">
    <location>
        <begin position="358"/>
        <end position="388"/>
    </location>
</feature>
<evidence type="ECO:0000256" key="12">
    <source>
        <dbReference type="SAM" id="MobiDB-lite"/>
    </source>
</evidence>